<dbReference type="Pfam" id="PF02837">
    <property type="entry name" value="Glyco_hydro_2_N"/>
    <property type="match status" value="1"/>
</dbReference>
<keyword evidence="3" id="KW-0675">Receptor</keyword>
<keyword evidence="7" id="KW-0418">Kinase</keyword>
<dbReference type="InterPro" id="IPR006103">
    <property type="entry name" value="Glyco_hydro_2_cat"/>
</dbReference>
<evidence type="ECO:0000313" key="7">
    <source>
        <dbReference type="EMBL" id="KAI1518303.1"/>
    </source>
</evidence>
<dbReference type="SMART" id="SM00220">
    <property type="entry name" value="S_TKc"/>
    <property type="match status" value="1"/>
</dbReference>
<dbReference type="GO" id="GO:0005524">
    <property type="term" value="F:ATP binding"/>
    <property type="evidence" value="ECO:0007669"/>
    <property type="project" value="InterPro"/>
</dbReference>
<reference evidence="8" key="1">
    <citation type="journal article" date="2022" name="Microb. Genom.">
        <title>A global pangenome for the wheat fungal pathogen Pyrenophora tritici-repentis and prediction of effector protein structural homology.</title>
        <authorList>
            <person name="Moolhuijzen P.M."/>
            <person name="See P.T."/>
            <person name="Shi G."/>
            <person name="Powell H.R."/>
            <person name="Cockram J."/>
            <person name="Jorgensen L.N."/>
            <person name="Benslimane H."/>
            <person name="Strelkov S.E."/>
            <person name="Turner J."/>
            <person name="Liu Z."/>
            <person name="Moffat C.S."/>
        </authorList>
    </citation>
    <scope>NUCLEOTIDE SEQUENCE [LARGE SCALE GENOMIC DNA]</scope>
</reference>
<proteinExistence type="inferred from homology"/>
<feature type="compositionally biased region" description="Low complexity" evidence="5">
    <location>
        <begin position="374"/>
        <end position="389"/>
    </location>
</feature>
<comment type="similarity">
    <text evidence="1">Belongs to the glycosyl hydrolase 2 family.</text>
</comment>
<keyword evidence="4" id="KW-0326">Glycosidase</keyword>
<dbReference type="SUPFAM" id="SSF56112">
    <property type="entry name" value="Protein kinase-like (PK-like)"/>
    <property type="match status" value="1"/>
</dbReference>
<keyword evidence="7" id="KW-0808">Transferase</keyword>
<dbReference type="SUPFAM" id="SSF49785">
    <property type="entry name" value="Galactose-binding domain-like"/>
    <property type="match status" value="1"/>
</dbReference>
<dbReference type="GO" id="GO:0005975">
    <property type="term" value="P:carbohydrate metabolic process"/>
    <property type="evidence" value="ECO:0007669"/>
    <property type="project" value="InterPro"/>
</dbReference>
<evidence type="ECO:0000259" key="6">
    <source>
        <dbReference type="PROSITE" id="PS50011"/>
    </source>
</evidence>
<dbReference type="Pfam" id="PF00703">
    <property type="entry name" value="Glyco_hydro_2"/>
    <property type="match status" value="1"/>
</dbReference>
<dbReference type="InterPro" id="IPR000719">
    <property type="entry name" value="Prot_kinase_dom"/>
</dbReference>
<sequence>MSARTLTNVVNDQTVTLNALIYGYAGHSLVTPQHALQQIWWTEERINEKVTTDFVTSRLQPSERERLHQPVGFGDLSDDTYMEWIMDKARRLFLVLVEIGEADRIFNVVDKSWDDDDLPLQMDDIEQLSLSNRRDNRANVRFYHTQFTFLLRELREGIHIDYAANEEVPVENVMALPIAVNLQPWSRIHLPKKPTKIYMRRRFPLGNAENPDAFREDFILDVESARMVEHDHLAPVWASYTAKGYGYIVSNFVGHHTLRTFIDHRKPSQYQALPKPDRRWLVLNWLHCLADAVATLHQNGFCHSAIRPSNILIDEQNGIAFGDIGSLETFQKDKKPDAMDAYVYSAPEAHLTSQSMETVTLPTSPASPTTRHASVISKSSSGSSNSGSSQRQKLTKTHTGDFSGFNFGFKKAQPVPKLRSRKHETEKADVFSLGCVFVEIITFMMKKKPHDFTKHRTSKQKTTIGGKISRTDSSFHINLEKVDTWMNILEKASFEQDDDAFRAVPHVLNLVRSMINEAPTVRPAMSDVRDKLYDILSNHTPIPNIHCGAPKHDVGIATSYSDSDRASSIASLRTMSTISSSSSDADTIRSGTTQVSSIVNSYSDRTTLYEIEEDDGASIRTIEPSKTTPPNIQALYESPRRAPMPPGSPTSPRSPRSPTTPVFARPGSPSRPSSSSVKPEVQQQPYINMRLSIGVISSFLALTAFASKIRPRQSNSTDYKLGFTPLKTEWTDTVGTNPWPEYPRPRLQRPDWKNLNGVWRYSNTTNGSDASPPFGQQLQNAVLVPFCLESALSGVTGKGRYWSWYQTSFDVPSAWPSTNNVILNFGAVDYEATLFVNGKKAGFHRGGYLEFSVDVTPYLSTNGTNELLVYTYDPTDLNLIQIPIGKQSLTRGGIWYTPCSGIWQTVWLETTPKEYITKLDLTADMDGNVNVTVHSSSNSTRTSYDITVHELGSTDAKTTATGTSGTPFVFTVDSPDLWTPDTPTLYNITVKMGSDTVQSYTGFRTVSRGVINGVQRPLLNGDFIFSFGTLDQGFWPDGIYTPPSVEAMVYDLKVLKRVGYNMVRKHIKVEPALFYRACDEMGILLIQDMPSLRPDLPGGRRLDPSAQFEFDRQLGLMVEQLKSYPSIFAWTIYNEEWGQATSAPWPEFRLTELVRSLDPTRLINAVSGWTDHRAGDFDDNHHYATPQCGTPFWSQQGGGFDSAYDSSRIGLQGEFGGVGTLVTDDNFTHSWFKSVDRQQAYEFANTTAVWNYRGHVLLRELREQVDMFACSGGVWTQTTDVEGEVNGMMTYDRKVIRMNETMWKEDIQALYDAAEKRAHNMTVLISESAMIGVGQRVV</sequence>
<dbReference type="Pfam" id="PF02836">
    <property type="entry name" value="Glyco_hydro_2_C"/>
    <property type="match status" value="1"/>
</dbReference>
<dbReference type="InterPro" id="IPR051913">
    <property type="entry name" value="GH2_Domain-Containing"/>
</dbReference>
<accession>A0A922NM39</accession>
<keyword evidence="8" id="KW-1185">Reference proteome</keyword>
<dbReference type="Pfam" id="PF00069">
    <property type="entry name" value="Pkinase"/>
    <property type="match status" value="1"/>
</dbReference>
<dbReference type="InterPro" id="IPR006104">
    <property type="entry name" value="Glyco_hydro_2_N"/>
</dbReference>
<dbReference type="SUPFAM" id="SSF49303">
    <property type="entry name" value="beta-Galactosidase/glucuronidase domain"/>
    <property type="match status" value="1"/>
</dbReference>
<dbReference type="GO" id="GO:0004672">
    <property type="term" value="F:protein kinase activity"/>
    <property type="evidence" value="ECO:0007669"/>
    <property type="project" value="InterPro"/>
</dbReference>
<dbReference type="InterPro" id="IPR008979">
    <property type="entry name" value="Galactose-bd-like_sf"/>
</dbReference>
<dbReference type="PANTHER" id="PTHR42732:SF2">
    <property type="entry name" value="BETA-MANNOSIDASE"/>
    <property type="match status" value="1"/>
</dbReference>
<evidence type="ECO:0000313" key="8">
    <source>
        <dbReference type="Proteomes" id="UP000249757"/>
    </source>
</evidence>
<dbReference type="InterPro" id="IPR036156">
    <property type="entry name" value="Beta-gal/glucu_dom_sf"/>
</dbReference>
<feature type="compositionally biased region" description="Low complexity" evidence="5">
    <location>
        <begin position="650"/>
        <end position="676"/>
    </location>
</feature>
<evidence type="ECO:0000256" key="2">
    <source>
        <dbReference type="ARBA" id="ARBA00022801"/>
    </source>
</evidence>
<dbReference type="InterPro" id="IPR011009">
    <property type="entry name" value="Kinase-like_dom_sf"/>
</dbReference>
<dbReference type="InterPro" id="IPR013783">
    <property type="entry name" value="Ig-like_fold"/>
</dbReference>
<name>A0A922NM39_9PLEO</name>
<feature type="domain" description="Protein kinase" evidence="6">
    <location>
        <begin position="148"/>
        <end position="536"/>
    </location>
</feature>
<dbReference type="Gene3D" id="3.20.20.80">
    <property type="entry name" value="Glycosidases"/>
    <property type="match status" value="1"/>
</dbReference>
<evidence type="ECO:0000256" key="1">
    <source>
        <dbReference type="ARBA" id="ARBA00007401"/>
    </source>
</evidence>
<keyword evidence="2" id="KW-0378">Hydrolase</keyword>
<dbReference type="Gene3D" id="2.60.40.10">
    <property type="entry name" value="Immunoglobulins"/>
    <property type="match status" value="1"/>
</dbReference>
<comment type="caution">
    <text evidence="7">The sequence shown here is derived from an EMBL/GenBank/DDBJ whole genome shotgun (WGS) entry which is preliminary data.</text>
</comment>
<dbReference type="Gene3D" id="2.60.120.260">
    <property type="entry name" value="Galactose-binding domain-like"/>
    <property type="match status" value="1"/>
</dbReference>
<dbReference type="InterPro" id="IPR006102">
    <property type="entry name" value="Ig-like_GH2"/>
</dbReference>
<gene>
    <name evidence="7" type="ORF">Ptr86124_001431</name>
</gene>
<dbReference type="PROSITE" id="PS50011">
    <property type="entry name" value="PROTEIN_KINASE_DOM"/>
    <property type="match status" value="1"/>
</dbReference>
<protein>
    <submittedName>
        <fullName evidence="7">Protein kinase domain-containing protein</fullName>
    </submittedName>
</protein>
<evidence type="ECO:0000256" key="5">
    <source>
        <dbReference type="SAM" id="MobiDB-lite"/>
    </source>
</evidence>
<dbReference type="GO" id="GO:0004553">
    <property type="term" value="F:hydrolase activity, hydrolyzing O-glycosyl compounds"/>
    <property type="evidence" value="ECO:0007669"/>
    <property type="project" value="InterPro"/>
</dbReference>
<feature type="region of interest" description="Disordered" evidence="5">
    <location>
        <begin position="615"/>
        <end position="681"/>
    </location>
</feature>
<dbReference type="Gene3D" id="1.10.510.10">
    <property type="entry name" value="Transferase(Phosphotransferase) domain 1"/>
    <property type="match status" value="1"/>
</dbReference>
<dbReference type="SUPFAM" id="SSF51445">
    <property type="entry name" value="(Trans)glycosidases"/>
    <property type="match status" value="1"/>
</dbReference>
<organism evidence="7 8">
    <name type="scientific">Pyrenophora tritici-repentis</name>
    <dbReference type="NCBI Taxonomy" id="45151"/>
    <lineage>
        <taxon>Eukaryota</taxon>
        <taxon>Fungi</taxon>
        <taxon>Dikarya</taxon>
        <taxon>Ascomycota</taxon>
        <taxon>Pezizomycotina</taxon>
        <taxon>Dothideomycetes</taxon>
        <taxon>Pleosporomycetidae</taxon>
        <taxon>Pleosporales</taxon>
        <taxon>Pleosporineae</taxon>
        <taxon>Pleosporaceae</taxon>
        <taxon>Pyrenophora</taxon>
    </lineage>
</organism>
<dbReference type="EMBL" id="NRDI02000002">
    <property type="protein sequence ID" value="KAI1518303.1"/>
    <property type="molecule type" value="Genomic_DNA"/>
</dbReference>
<dbReference type="InterPro" id="IPR017853">
    <property type="entry name" value="GH"/>
</dbReference>
<evidence type="ECO:0000256" key="4">
    <source>
        <dbReference type="ARBA" id="ARBA00023295"/>
    </source>
</evidence>
<dbReference type="Proteomes" id="UP000249757">
    <property type="component" value="Unassembled WGS sequence"/>
</dbReference>
<evidence type="ECO:0000256" key="3">
    <source>
        <dbReference type="ARBA" id="ARBA00023170"/>
    </source>
</evidence>
<feature type="compositionally biased region" description="Polar residues" evidence="5">
    <location>
        <begin position="354"/>
        <end position="372"/>
    </location>
</feature>
<dbReference type="PANTHER" id="PTHR42732">
    <property type="entry name" value="BETA-GALACTOSIDASE"/>
    <property type="match status" value="1"/>
</dbReference>
<feature type="region of interest" description="Disordered" evidence="5">
    <location>
        <begin position="354"/>
        <end position="400"/>
    </location>
</feature>